<sequence>MTAPTPRVQRMPRAQRRAQLLGAALTVFVDKGYHATAMEDIAEEAGVSKPVLYQHFPGKLELYTALLDEQCDRLEALVLEALETPGTHKERVYATIRAFFRFVGDEGFAFRLVFESDLTNDPGVRHRLDALEAQVADGIAARIAQDTGLPAELATLLGVGLAGMSQVSARAWLSHPGGMDLETAALAAGRLAWRGIGSFPPKESPDAITATTADEAVGGA</sequence>
<keyword evidence="1" id="KW-0805">Transcription regulation</keyword>
<dbReference type="RefSeq" id="WP_179462719.1">
    <property type="nucleotide sequence ID" value="NZ_JACBZX010000001.1"/>
</dbReference>
<dbReference type="InterPro" id="IPR050109">
    <property type="entry name" value="HTH-type_TetR-like_transc_reg"/>
</dbReference>
<evidence type="ECO:0000313" key="6">
    <source>
        <dbReference type="EMBL" id="NYG37341.1"/>
    </source>
</evidence>
<dbReference type="Proteomes" id="UP000592181">
    <property type="component" value="Unassembled WGS sequence"/>
</dbReference>
<keyword evidence="2 4" id="KW-0238">DNA-binding</keyword>
<evidence type="ECO:0000256" key="3">
    <source>
        <dbReference type="ARBA" id="ARBA00023163"/>
    </source>
</evidence>
<organism evidence="6 7">
    <name type="scientific">Janibacter alkaliphilus</name>
    <dbReference type="NCBI Taxonomy" id="1069963"/>
    <lineage>
        <taxon>Bacteria</taxon>
        <taxon>Bacillati</taxon>
        <taxon>Actinomycetota</taxon>
        <taxon>Actinomycetes</taxon>
        <taxon>Micrococcales</taxon>
        <taxon>Intrasporangiaceae</taxon>
        <taxon>Janibacter</taxon>
    </lineage>
</organism>
<name>A0A852XFZ6_9MICO</name>
<evidence type="ECO:0000256" key="4">
    <source>
        <dbReference type="PROSITE-ProRule" id="PRU00335"/>
    </source>
</evidence>
<comment type="caution">
    <text evidence="6">The sequence shown here is derived from an EMBL/GenBank/DDBJ whole genome shotgun (WGS) entry which is preliminary data.</text>
</comment>
<dbReference type="InterPro" id="IPR001647">
    <property type="entry name" value="HTH_TetR"/>
</dbReference>
<dbReference type="SUPFAM" id="SSF46689">
    <property type="entry name" value="Homeodomain-like"/>
    <property type="match status" value="1"/>
</dbReference>
<dbReference type="InterPro" id="IPR009057">
    <property type="entry name" value="Homeodomain-like_sf"/>
</dbReference>
<evidence type="ECO:0000259" key="5">
    <source>
        <dbReference type="PROSITE" id="PS50977"/>
    </source>
</evidence>
<feature type="domain" description="HTH tetR-type" evidence="5">
    <location>
        <begin position="14"/>
        <end position="74"/>
    </location>
</feature>
<keyword evidence="3" id="KW-0804">Transcription</keyword>
<dbReference type="GO" id="GO:0003700">
    <property type="term" value="F:DNA-binding transcription factor activity"/>
    <property type="evidence" value="ECO:0007669"/>
    <property type="project" value="TreeGrafter"/>
</dbReference>
<dbReference type="PANTHER" id="PTHR30055:SF160">
    <property type="entry name" value="TRANSCRIPTIONAL REGULATORY PROTEIN (PROBABLY ASNC-FAMILY)-RELATED"/>
    <property type="match status" value="1"/>
</dbReference>
<dbReference type="InterPro" id="IPR036271">
    <property type="entry name" value="Tet_transcr_reg_TetR-rel_C_sf"/>
</dbReference>
<proteinExistence type="predicted"/>
<protein>
    <submittedName>
        <fullName evidence="6">AcrR family transcriptional regulator</fullName>
    </submittedName>
</protein>
<evidence type="ECO:0000256" key="1">
    <source>
        <dbReference type="ARBA" id="ARBA00023015"/>
    </source>
</evidence>
<keyword evidence="7" id="KW-1185">Reference proteome</keyword>
<dbReference type="EMBL" id="JACBZX010000001">
    <property type="protein sequence ID" value="NYG37341.1"/>
    <property type="molecule type" value="Genomic_DNA"/>
</dbReference>
<dbReference type="SUPFAM" id="SSF48498">
    <property type="entry name" value="Tetracyclin repressor-like, C-terminal domain"/>
    <property type="match status" value="1"/>
</dbReference>
<dbReference type="PROSITE" id="PS50977">
    <property type="entry name" value="HTH_TETR_2"/>
    <property type="match status" value="1"/>
</dbReference>
<evidence type="ECO:0000256" key="2">
    <source>
        <dbReference type="ARBA" id="ARBA00023125"/>
    </source>
</evidence>
<dbReference type="PANTHER" id="PTHR30055">
    <property type="entry name" value="HTH-TYPE TRANSCRIPTIONAL REGULATOR RUTR"/>
    <property type="match status" value="1"/>
</dbReference>
<dbReference type="PRINTS" id="PR00455">
    <property type="entry name" value="HTHTETR"/>
</dbReference>
<evidence type="ECO:0000313" key="7">
    <source>
        <dbReference type="Proteomes" id="UP000592181"/>
    </source>
</evidence>
<gene>
    <name evidence="6" type="ORF">BJY28_001810</name>
</gene>
<feature type="DNA-binding region" description="H-T-H motif" evidence="4">
    <location>
        <begin position="37"/>
        <end position="56"/>
    </location>
</feature>
<dbReference type="AlphaFoldDB" id="A0A852XFZ6"/>
<dbReference type="Pfam" id="PF00440">
    <property type="entry name" value="TetR_N"/>
    <property type="match status" value="1"/>
</dbReference>
<dbReference type="GO" id="GO:0045892">
    <property type="term" value="P:negative regulation of DNA-templated transcription"/>
    <property type="evidence" value="ECO:0007669"/>
    <property type="project" value="UniProtKB-ARBA"/>
</dbReference>
<dbReference type="FunFam" id="1.10.10.60:FF:000141">
    <property type="entry name" value="TetR family transcriptional regulator"/>
    <property type="match status" value="1"/>
</dbReference>
<accession>A0A852XFZ6</accession>
<reference evidence="6 7" key="1">
    <citation type="submission" date="2020-07" db="EMBL/GenBank/DDBJ databases">
        <title>Sequencing the genomes of 1000 actinobacteria strains.</title>
        <authorList>
            <person name="Klenk H.-P."/>
        </authorList>
    </citation>
    <scope>NUCLEOTIDE SEQUENCE [LARGE SCALE GENOMIC DNA]</scope>
    <source>
        <strain evidence="6 7">DSM 24723</strain>
    </source>
</reference>
<dbReference type="Gene3D" id="1.10.357.10">
    <property type="entry name" value="Tetracycline Repressor, domain 2"/>
    <property type="match status" value="1"/>
</dbReference>
<dbReference type="GO" id="GO:0000976">
    <property type="term" value="F:transcription cis-regulatory region binding"/>
    <property type="evidence" value="ECO:0007669"/>
    <property type="project" value="TreeGrafter"/>
</dbReference>